<reference evidence="2" key="3">
    <citation type="submission" date="2006-01" db="EMBL/GenBank/DDBJ databases">
        <authorList>
            <person name="Buell R."/>
        </authorList>
    </citation>
    <scope>NUCLEOTIDE SEQUENCE</scope>
</reference>
<keyword evidence="1" id="KW-0472">Membrane</keyword>
<dbReference type="AlphaFoldDB" id="Q2QQ12"/>
<protein>
    <submittedName>
        <fullName evidence="2">Uncharacterized protein</fullName>
    </submittedName>
</protein>
<reference evidence="2" key="2">
    <citation type="submission" date="2005-04" db="EMBL/GenBank/DDBJ databases">
        <authorList>
            <person name="Buell C.R."/>
            <person name="Wing R.A."/>
            <person name="McCombie W.A."/>
            <person name="Ouyang S."/>
        </authorList>
    </citation>
    <scope>NUCLEOTIDE SEQUENCE</scope>
</reference>
<proteinExistence type="predicted"/>
<sequence>MAPHKAIKRLQCLPARFLEYSKSQNLEIGLDLLSPFPKDEGGKRNGSFKEGVDGGIGGRGIRVSRRELMVGLVMGVTFLVPILTSNSLQVSRINKPLPDWLPRHHRTKFLSGRCDKFFICVDLAALSMLLTVNKSLIDHDFWDDAAQSFTLHYTLFSDIVQLARACKERLLCRPLVPVKSCFGAFLFGSMGLVQGA</sequence>
<feature type="transmembrane region" description="Helical" evidence="1">
    <location>
        <begin position="68"/>
        <end position="88"/>
    </location>
</feature>
<organism evidence="2">
    <name type="scientific">Oryza sativa subsp. japonica</name>
    <name type="common">Rice</name>
    <dbReference type="NCBI Taxonomy" id="39947"/>
    <lineage>
        <taxon>Eukaryota</taxon>
        <taxon>Viridiplantae</taxon>
        <taxon>Streptophyta</taxon>
        <taxon>Embryophyta</taxon>
        <taxon>Tracheophyta</taxon>
        <taxon>Spermatophyta</taxon>
        <taxon>Magnoliopsida</taxon>
        <taxon>Liliopsida</taxon>
        <taxon>Poales</taxon>
        <taxon>Poaceae</taxon>
        <taxon>BOP clade</taxon>
        <taxon>Oryzoideae</taxon>
        <taxon>Oryzeae</taxon>
        <taxon>Oryzinae</taxon>
        <taxon>Oryza</taxon>
        <taxon>Oryza sativa</taxon>
    </lineage>
</organism>
<keyword evidence="1" id="KW-1133">Transmembrane helix</keyword>
<dbReference type="EMBL" id="DP000011">
    <property type="protein sequence ID" value="ABA99038.1"/>
    <property type="molecule type" value="Genomic_DNA"/>
</dbReference>
<gene>
    <name evidence="2" type="ordered locus">LOC_Os12g32600</name>
</gene>
<evidence type="ECO:0000313" key="2">
    <source>
        <dbReference type="EMBL" id="ABA99038.1"/>
    </source>
</evidence>
<evidence type="ECO:0000256" key="1">
    <source>
        <dbReference type="SAM" id="Phobius"/>
    </source>
</evidence>
<keyword evidence="1" id="KW-0812">Transmembrane</keyword>
<name>Q2QQ12_ORYSJ</name>
<accession>Q2QQ12</accession>
<reference evidence="2" key="1">
    <citation type="journal article" date="2005" name="BMC Biol.">
        <title>The sequence of rice chromosomes 11 and 12, rich in disease resistance genes and recent gene duplications.</title>
        <authorList>
            <consortium name="The rice chromosomes 11 and 12 sequencing consortia"/>
        </authorList>
    </citation>
    <scope>NUCLEOTIDE SEQUENCE [LARGE SCALE GENOMIC DNA]</scope>
</reference>